<reference evidence="5" key="1">
    <citation type="journal article" date="2014" name="Int. J. Syst. Evol. Microbiol.">
        <title>Complete genome sequence of Corynebacterium casei LMG S-19264T (=DSM 44701T), isolated from a smear-ripened cheese.</title>
        <authorList>
            <consortium name="US DOE Joint Genome Institute (JGI-PGF)"/>
            <person name="Walter F."/>
            <person name="Albersmeier A."/>
            <person name="Kalinowski J."/>
            <person name="Ruckert C."/>
        </authorList>
    </citation>
    <scope>NUCLEOTIDE SEQUENCE</scope>
    <source>
        <strain evidence="5">CGMCC 1.15360</strain>
    </source>
</reference>
<dbReference type="AlphaFoldDB" id="A0A916Z2C2"/>
<dbReference type="GO" id="GO:0019262">
    <property type="term" value="P:N-acetylneuraminate catabolic process"/>
    <property type="evidence" value="ECO:0007669"/>
    <property type="project" value="TreeGrafter"/>
</dbReference>
<dbReference type="PRINTS" id="PR00146">
    <property type="entry name" value="DHPICSNTHASE"/>
</dbReference>
<evidence type="ECO:0000256" key="2">
    <source>
        <dbReference type="PIRNR" id="PIRNR001365"/>
    </source>
</evidence>
<organism evidence="5 6">
    <name type="scientific">Croceicoccus mobilis</name>
    <dbReference type="NCBI Taxonomy" id="1703339"/>
    <lineage>
        <taxon>Bacteria</taxon>
        <taxon>Pseudomonadati</taxon>
        <taxon>Pseudomonadota</taxon>
        <taxon>Alphaproteobacteria</taxon>
        <taxon>Sphingomonadales</taxon>
        <taxon>Erythrobacteraceae</taxon>
        <taxon>Croceicoccus</taxon>
    </lineage>
</organism>
<feature type="active site" description="Schiff-base intermediate with substrate" evidence="3">
    <location>
        <position position="170"/>
    </location>
</feature>
<feature type="active site" description="Proton donor/acceptor" evidence="3">
    <location>
        <position position="142"/>
    </location>
</feature>
<reference evidence="5" key="2">
    <citation type="submission" date="2020-09" db="EMBL/GenBank/DDBJ databases">
        <authorList>
            <person name="Sun Q."/>
            <person name="Zhou Y."/>
        </authorList>
    </citation>
    <scope>NUCLEOTIDE SEQUENCE</scope>
    <source>
        <strain evidence="5">CGMCC 1.15360</strain>
    </source>
</reference>
<dbReference type="PIRSF" id="PIRSF001365">
    <property type="entry name" value="DHDPS"/>
    <property type="match status" value="1"/>
</dbReference>
<dbReference type="Proteomes" id="UP000612349">
    <property type="component" value="Unassembled WGS sequence"/>
</dbReference>
<dbReference type="EMBL" id="BMIP01000004">
    <property type="protein sequence ID" value="GGD72401.1"/>
    <property type="molecule type" value="Genomic_DNA"/>
</dbReference>
<dbReference type="PANTHER" id="PTHR42849:SF1">
    <property type="entry name" value="N-ACETYLNEURAMINATE LYASE"/>
    <property type="match status" value="1"/>
</dbReference>
<evidence type="ECO:0000256" key="4">
    <source>
        <dbReference type="PIRSR" id="PIRSR001365-2"/>
    </source>
</evidence>
<keyword evidence="1 2" id="KW-0456">Lyase</keyword>
<dbReference type="SMART" id="SM01130">
    <property type="entry name" value="DHDPS"/>
    <property type="match status" value="1"/>
</dbReference>
<evidence type="ECO:0000313" key="5">
    <source>
        <dbReference type="EMBL" id="GGD72401.1"/>
    </source>
</evidence>
<dbReference type="GO" id="GO:0005829">
    <property type="term" value="C:cytosol"/>
    <property type="evidence" value="ECO:0007669"/>
    <property type="project" value="TreeGrafter"/>
</dbReference>
<dbReference type="PANTHER" id="PTHR42849">
    <property type="entry name" value="N-ACETYLNEURAMINATE LYASE"/>
    <property type="match status" value="1"/>
</dbReference>
<dbReference type="CDD" id="cd00408">
    <property type="entry name" value="DHDPS-like"/>
    <property type="match status" value="1"/>
</dbReference>
<dbReference type="InterPro" id="IPR013785">
    <property type="entry name" value="Aldolase_TIM"/>
</dbReference>
<accession>A0A916Z2C2</accession>
<name>A0A916Z2C2_9SPHN</name>
<dbReference type="RefSeq" id="WP_066774742.1">
    <property type="nucleotide sequence ID" value="NZ_BMIP01000004.1"/>
</dbReference>
<protein>
    <submittedName>
        <fullName evidence="5">4-hydroxy-tetrahydrodipicolinate synthase</fullName>
    </submittedName>
</protein>
<evidence type="ECO:0000256" key="1">
    <source>
        <dbReference type="ARBA" id="ARBA00023239"/>
    </source>
</evidence>
<dbReference type="Gene3D" id="3.20.20.70">
    <property type="entry name" value="Aldolase class I"/>
    <property type="match status" value="1"/>
</dbReference>
<evidence type="ECO:0000256" key="3">
    <source>
        <dbReference type="PIRSR" id="PIRSR001365-1"/>
    </source>
</evidence>
<dbReference type="SUPFAM" id="SSF51569">
    <property type="entry name" value="Aldolase"/>
    <property type="match status" value="1"/>
</dbReference>
<sequence>MSASKRSRVDWKGYLPAIITPFGQDLEIDENGFGQMLEWLHGEGMHGLIVQGTTGEWTAMSREERARLFRLAGAQMGGKLPLIAGCSSFTADESIALAKVAKEAGFEGILLTVPPYVRPGPAEILNFYETVSREVDMPICIYNWPPGTGIDMSLDLLTRLAEIENVVAIKQSTPNFERFCDTFFALKDEVRVFGFPMNEAGLTMLRTHGGDGTMGAGGVLGRAQTGFYDNLWKGDIEAARACGAKDRVLMAEWYTPDLVGKFGSGPAILKAAFEARGIPGGRVRSPLLDVAPADREMIAATLKKLGMI</sequence>
<evidence type="ECO:0000313" key="6">
    <source>
        <dbReference type="Proteomes" id="UP000612349"/>
    </source>
</evidence>
<proteinExistence type="inferred from homology"/>
<dbReference type="GO" id="GO:0008747">
    <property type="term" value="F:N-acetylneuraminate lyase activity"/>
    <property type="evidence" value="ECO:0007669"/>
    <property type="project" value="TreeGrafter"/>
</dbReference>
<dbReference type="Pfam" id="PF00701">
    <property type="entry name" value="DHDPS"/>
    <property type="match status" value="1"/>
</dbReference>
<comment type="similarity">
    <text evidence="2">Belongs to the DapA family.</text>
</comment>
<keyword evidence="6" id="KW-1185">Reference proteome</keyword>
<feature type="binding site" evidence="4">
    <location>
        <position position="54"/>
    </location>
    <ligand>
        <name>pyruvate</name>
        <dbReference type="ChEBI" id="CHEBI:15361"/>
    </ligand>
</feature>
<comment type="caution">
    <text evidence="5">The sequence shown here is derived from an EMBL/GenBank/DDBJ whole genome shotgun (WGS) entry which is preliminary data.</text>
</comment>
<dbReference type="InterPro" id="IPR002220">
    <property type="entry name" value="DapA-like"/>
</dbReference>
<gene>
    <name evidence="5" type="ORF">GCM10010990_22410</name>
</gene>